<dbReference type="AlphaFoldDB" id="A0A2N9HDL5"/>
<accession>A0A2N9HDL5</accession>
<evidence type="ECO:0000313" key="2">
    <source>
        <dbReference type="EMBL" id="SPD09843.1"/>
    </source>
</evidence>
<organism evidence="2">
    <name type="scientific">Fagus sylvatica</name>
    <name type="common">Beechnut</name>
    <dbReference type="NCBI Taxonomy" id="28930"/>
    <lineage>
        <taxon>Eukaryota</taxon>
        <taxon>Viridiplantae</taxon>
        <taxon>Streptophyta</taxon>
        <taxon>Embryophyta</taxon>
        <taxon>Tracheophyta</taxon>
        <taxon>Spermatophyta</taxon>
        <taxon>Magnoliopsida</taxon>
        <taxon>eudicotyledons</taxon>
        <taxon>Gunneridae</taxon>
        <taxon>Pentapetalae</taxon>
        <taxon>rosids</taxon>
        <taxon>fabids</taxon>
        <taxon>Fagales</taxon>
        <taxon>Fagaceae</taxon>
        <taxon>Fagus</taxon>
    </lineage>
</organism>
<proteinExistence type="predicted"/>
<feature type="region of interest" description="Disordered" evidence="1">
    <location>
        <begin position="50"/>
        <end position="77"/>
    </location>
</feature>
<feature type="compositionally biased region" description="Acidic residues" evidence="1">
    <location>
        <begin position="63"/>
        <end position="77"/>
    </location>
</feature>
<dbReference type="EMBL" id="OIVN01003252">
    <property type="protein sequence ID" value="SPD09843.1"/>
    <property type="molecule type" value="Genomic_DNA"/>
</dbReference>
<reference evidence="2" key="1">
    <citation type="submission" date="2018-02" db="EMBL/GenBank/DDBJ databases">
        <authorList>
            <person name="Cohen D.B."/>
            <person name="Kent A.D."/>
        </authorList>
    </citation>
    <scope>NUCLEOTIDE SEQUENCE</scope>
</reference>
<name>A0A2N9HDL5_FAGSY</name>
<sequence>MVLPTRLEKLMVRKTPDLRHYTAFILLLLSSGEANGGRRNVAVGSGQWRGFKSVRSGKNDARSDEEDAGSIEEDASR</sequence>
<protein>
    <submittedName>
        <fullName evidence="2">Uncharacterized protein</fullName>
    </submittedName>
</protein>
<evidence type="ECO:0000256" key="1">
    <source>
        <dbReference type="SAM" id="MobiDB-lite"/>
    </source>
</evidence>
<gene>
    <name evidence="2" type="ORF">FSB_LOCUS37725</name>
</gene>